<dbReference type="Proteomes" id="UP000319004">
    <property type="component" value="Chromosome"/>
</dbReference>
<protein>
    <submittedName>
        <fullName evidence="1">Uncharacterized protein</fullName>
    </submittedName>
</protein>
<proteinExistence type="predicted"/>
<evidence type="ECO:0000313" key="2">
    <source>
        <dbReference type="Proteomes" id="UP000319004"/>
    </source>
</evidence>
<reference evidence="1 2" key="1">
    <citation type="submission" date="2019-03" db="EMBL/GenBank/DDBJ databases">
        <title>Deep-cultivation of Planctomycetes and their phenomic and genomic characterization uncovers novel biology.</title>
        <authorList>
            <person name="Wiegand S."/>
            <person name="Jogler M."/>
            <person name="Boedeker C."/>
            <person name="Pinto D."/>
            <person name="Vollmers J."/>
            <person name="Rivas-Marin E."/>
            <person name="Kohn T."/>
            <person name="Peeters S.H."/>
            <person name="Heuer A."/>
            <person name="Rast P."/>
            <person name="Oberbeckmann S."/>
            <person name="Bunk B."/>
            <person name="Jeske O."/>
            <person name="Meyerdierks A."/>
            <person name="Storesund J.E."/>
            <person name="Kallscheuer N."/>
            <person name="Luecker S."/>
            <person name="Lage O.M."/>
            <person name="Pohl T."/>
            <person name="Merkel B.J."/>
            <person name="Hornburger P."/>
            <person name="Mueller R.-W."/>
            <person name="Bruemmer F."/>
            <person name="Labrenz M."/>
            <person name="Spormann A.M."/>
            <person name="Op den Camp H."/>
            <person name="Overmann J."/>
            <person name="Amann R."/>
            <person name="Jetten M.S.M."/>
            <person name="Mascher T."/>
            <person name="Medema M.H."/>
            <person name="Devos D.P."/>
            <person name="Kaster A.-K."/>
            <person name="Ovreas L."/>
            <person name="Rohde M."/>
            <person name="Galperin M.Y."/>
            <person name="Jogler C."/>
        </authorList>
    </citation>
    <scope>NUCLEOTIDE SEQUENCE [LARGE SCALE GENOMIC DNA]</scope>
    <source>
        <strain evidence="1 2">Enr13</strain>
    </source>
</reference>
<sequence>MTGIAAIFEQNGEAVIGYLPRSNEFVRFYYEDGLDGGDAISVLGNGYQQFAASILLEYVESALMDKCLPLSSILGFDATAEFMDILNAEPYDRQAMQSFHASLAVS</sequence>
<accession>A0A518I0V4</accession>
<keyword evidence="2" id="KW-1185">Reference proteome</keyword>
<dbReference type="AlphaFoldDB" id="A0A518I0V4"/>
<gene>
    <name evidence="1" type="ORF">Enr13x_66610</name>
</gene>
<evidence type="ECO:0000313" key="1">
    <source>
        <dbReference type="EMBL" id="QDV46752.1"/>
    </source>
</evidence>
<name>A0A518I0V4_9BACT</name>
<dbReference type="EMBL" id="CP037423">
    <property type="protein sequence ID" value="QDV46752.1"/>
    <property type="molecule type" value="Genomic_DNA"/>
</dbReference>
<organism evidence="1 2">
    <name type="scientific">Stieleria neptunia</name>
    <dbReference type="NCBI Taxonomy" id="2527979"/>
    <lineage>
        <taxon>Bacteria</taxon>
        <taxon>Pseudomonadati</taxon>
        <taxon>Planctomycetota</taxon>
        <taxon>Planctomycetia</taxon>
        <taxon>Pirellulales</taxon>
        <taxon>Pirellulaceae</taxon>
        <taxon>Stieleria</taxon>
    </lineage>
</organism>
<dbReference type="KEGG" id="snep:Enr13x_66610"/>